<dbReference type="OrthoDB" id="159449at2759"/>
<feature type="compositionally biased region" description="Pro residues" evidence="2">
    <location>
        <begin position="514"/>
        <end position="524"/>
    </location>
</feature>
<proteinExistence type="predicted"/>
<sequence length="666" mass="74840">MARFENGRRPSDTVSLQTVGSQFDEESSLGSDSEINGFTTDRQTDKYGFIGGSQQYSAESAQDVPPEVLRQREVKWLDMLNHWDKWITKRFKKVRLRCQKGIPPSLRGRAWLYLSGGKVKREQNSGKFQELDAMEGDPKWLDVIERDLHRQFPFHEMFVSRGGHGQQDLLRVLKAYTLYRPDEGYCQAQAPIAAVLLMHMPAEDAFWGLVQICEKYLPGYYSAGLEAIQLDGQILFALLKRVSPLAFRHLEKHKIEPILYMTEWFMCAFSRTLPWSSVLRVWDMFLCDGVKIIFRVGLVLLKCMLGTREKLKACPGQYETMELLRTLDPRYMQEGFLVYQILELPVSARDIEREHRSQLKRWKKTHGELSYNAAPRMHGAQAVMASEPHSRQDLRQNPTIVVRYPPEPAPSDLTPQSSFLRKKGTLRKTPAPIPDIPNPYALPSDVPPAQPEKEPLINQPSQQGPHPEDSSITNQLPQSLQQLSVTNQTPESAPQPNSITDQPEKPSSFIQPSSNPPPANPPSPHQDAQQVTHNDQPPPPAPSPSPNRQSPQTLPKLPEDDPTPQPPLTMAWRSHLKNPTPDVPDAPPPPPPPLPLSQVPSNSLTDQAPVTDNTGPLPGDQLPVTDSLPVAKEESQVPDDLPAPPKDSSRRSSVQSESSTEQDTYL</sequence>
<feature type="compositionally biased region" description="Polar residues" evidence="2">
    <location>
        <begin position="28"/>
        <end position="40"/>
    </location>
</feature>
<evidence type="ECO:0000259" key="3">
    <source>
        <dbReference type="PROSITE" id="PS50086"/>
    </source>
</evidence>
<dbReference type="RefSeq" id="XP_030641550.1">
    <property type="nucleotide sequence ID" value="XM_030785690.1"/>
</dbReference>
<gene>
    <name evidence="5" type="primary">LOC115821995</name>
</gene>
<organism evidence="4 5">
    <name type="scientific">Chanos chanos</name>
    <name type="common">Milkfish</name>
    <name type="synonym">Mugil chanos</name>
    <dbReference type="NCBI Taxonomy" id="29144"/>
    <lineage>
        <taxon>Eukaryota</taxon>
        <taxon>Metazoa</taxon>
        <taxon>Chordata</taxon>
        <taxon>Craniata</taxon>
        <taxon>Vertebrata</taxon>
        <taxon>Euteleostomi</taxon>
        <taxon>Actinopterygii</taxon>
        <taxon>Neopterygii</taxon>
        <taxon>Teleostei</taxon>
        <taxon>Ostariophysi</taxon>
        <taxon>Gonorynchiformes</taxon>
        <taxon>Chanidae</taxon>
        <taxon>Chanos</taxon>
    </lineage>
</organism>
<feature type="region of interest" description="Disordered" evidence="2">
    <location>
        <begin position="402"/>
        <end position="666"/>
    </location>
</feature>
<name>A0A6J2W804_CHACN</name>
<feature type="compositionally biased region" description="Basic and acidic residues" evidence="2">
    <location>
        <begin position="1"/>
        <end position="11"/>
    </location>
</feature>
<dbReference type="GO" id="GO:0005096">
    <property type="term" value="F:GTPase activator activity"/>
    <property type="evidence" value="ECO:0007669"/>
    <property type="project" value="UniProtKB-KW"/>
</dbReference>
<feature type="compositionally biased region" description="Pro residues" evidence="2">
    <location>
        <begin position="536"/>
        <end position="545"/>
    </location>
</feature>
<dbReference type="PROSITE" id="PS50086">
    <property type="entry name" value="TBC_RABGAP"/>
    <property type="match status" value="1"/>
</dbReference>
<accession>A0A6J2W804</accession>
<dbReference type="InParanoid" id="A0A6J2W804"/>
<dbReference type="PANTHER" id="PTHR47219">
    <property type="entry name" value="RAB GTPASE-ACTIVATING PROTEIN 1-LIKE"/>
    <property type="match status" value="1"/>
</dbReference>
<evidence type="ECO:0000256" key="2">
    <source>
        <dbReference type="SAM" id="MobiDB-lite"/>
    </source>
</evidence>
<reference evidence="5" key="1">
    <citation type="submission" date="2025-08" db="UniProtKB">
        <authorList>
            <consortium name="RefSeq"/>
        </authorList>
    </citation>
    <scope>IDENTIFICATION</scope>
</reference>
<dbReference type="GO" id="GO:0031267">
    <property type="term" value="F:small GTPase binding"/>
    <property type="evidence" value="ECO:0007669"/>
    <property type="project" value="TreeGrafter"/>
</dbReference>
<dbReference type="InterPro" id="IPR000195">
    <property type="entry name" value="Rab-GAP-TBC_dom"/>
</dbReference>
<feature type="compositionally biased region" description="Polar residues" evidence="2">
    <location>
        <begin position="526"/>
        <end position="535"/>
    </location>
</feature>
<feature type="domain" description="Rab-GAP TBC" evidence="3">
    <location>
        <begin position="101"/>
        <end position="289"/>
    </location>
</feature>
<dbReference type="SMART" id="SM00164">
    <property type="entry name" value="TBC"/>
    <property type="match status" value="1"/>
</dbReference>
<dbReference type="InterPro" id="IPR035969">
    <property type="entry name" value="Rab-GAP_TBC_sf"/>
</dbReference>
<evidence type="ECO:0000313" key="4">
    <source>
        <dbReference type="Proteomes" id="UP000504632"/>
    </source>
</evidence>
<protein>
    <submittedName>
        <fullName evidence="5">TBC1 domain family member 10A-like</fullName>
    </submittedName>
</protein>
<dbReference type="Gene3D" id="1.10.472.80">
    <property type="entry name" value="Ypt/Rab-GAP domain of gyp1p, domain 3"/>
    <property type="match status" value="1"/>
</dbReference>
<feature type="compositionally biased region" description="Polar residues" evidence="2">
    <location>
        <begin position="602"/>
        <end position="614"/>
    </location>
</feature>
<evidence type="ECO:0000313" key="5">
    <source>
        <dbReference type="RefSeq" id="XP_030641550.1"/>
    </source>
</evidence>
<dbReference type="Gene3D" id="1.10.8.270">
    <property type="entry name" value="putative rabgap domain of human tbc1 domain family member 14 like domains"/>
    <property type="match status" value="1"/>
</dbReference>
<dbReference type="FunFam" id="1.10.8.270:FF:000007">
    <property type="entry name" value="TBC1 domain family member 10A"/>
    <property type="match status" value="1"/>
</dbReference>
<feature type="compositionally biased region" description="Low complexity" evidence="2">
    <location>
        <begin position="651"/>
        <end position="666"/>
    </location>
</feature>
<feature type="compositionally biased region" description="Polar residues" evidence="2">
    <location>
        <begin position="458"/>
        <end position="501"/>
    </location>
</feature>
<dbReference type="Pfam" id="PF00566">
    <property type="entry name" value="RabGAP-TBC"/>
    <property type="match status" value="1"/>
</dbReference>
<keyword evidence="1" id="KW-0343">GTPase activation</keyword>
<dbReference type="AlphaFoldDB" id="A0A6J2W804"/>
<dbReference type="InterPro" id="IPR050302">
    <property type="entry name" value="Rab_GAP_TBC_domain"/>
</dbReference>
<dbReference type="Gene3D" id="1.10.10.750">
    <property type="entry name" value="Ypt/Rab-GAP domain of gyp1p, domain 1"/>
    <property type="match status" value="1"/>
</dbReference>
<dbReference type="FunFam" id="1.10.472.80:FF:000008">
    <property type="entry name" value="TBC1 domain family member 10A"/>
    <property type="match status" value="1"/>
</dbReference>
<keyword evidence="4" id="KW-1185">Reference proteome</keyword>
<evidence type="ECO:0000256" key="1">
    <source>
        <dbReference type="ARBA" id="ARBA00022468"/>
    </source>
</evidence>
<feature type="region of interest" description="Disordered" evidence="2">
    <location>
        <begin position="1"/>
        <end position="40"/>
    </location>
</feature>
<dbReference type="Proteomes" id="UP000504632">
    <property type="component" value="Chromosome 1"/>
</dbReference>
<dbReference type="FunFam" id="1.10.10.750:FF:000001">
    <property type="entry name" value="TBC1 domain family member 10A"/>
    <property type="match status" value="1"/>
</dbReference>
<feature type="compositionally biased region" description="Pro residues" evidence="2">
    <location>
        <begin position="581"/>
        <end position="595"/>
    </location>
</feature>
<dbReference type="SUPFAM" id="SSF47923">
    <property type="entry name" value="Ypt/Rab-GAP domain of gyp1p"/>
    <property type="match status" value="2"/>
</dbReference>
<dbReference type="GO" id="GO:0005886">
    <property type="term" value="C:plasma membrane"/>
    <property type="evidence" value="ECO:0007669"/>
    <property type="project" value="UniProtKB-ARBA"/>
</dbReference>
<feature type="compositionally biased region" description="Polar residues" evidence="2">
    <location>
        <begin position="12"/>
        <end position="21"/>
    </location>
</feature>
<dbReference type="PANTHER" id="PTHR47219:SF4">
    <property type="entry name" value="TBC1 DOMAIN FAMILY MEMBER 10A"/>
    <property type="match status" value="1"/>
</dbReference>
<dbReference type="GeneID" id="115821995"/>